<dbReference type="GeneID" id="6017731"/>
<dbReference type="KEGG" id="cci:CC1G_04912"/>
<accession>A8PFI1</accession>
<feature type="chain" id="PRO_5002725186" evidence="1">
    <location>
        <begin position="22"/>
        <end position="173"/>
    </location>
</feature>
<proteinExistence type="predicted"/>
<evidence type="ECO:0000256" key="1">
    <source>
        <dbReference type="SAM" id="SignalP"/>
    </source>
</evidence>
<dbReference type="AlphaFoldDB" id="A8PFI1"/>
<dbReference type="VEuPathDB" id="FungiDB:CC1G_04912"/>
<reference evidence="2 3" key="1">
    <citation type="journal article" date="2010" name="Proc. Natl. Acad. Sci. U.S.A.">
        <title>Insights into evolution of multicellular fungi from the assembled chromosomes of the mushroom Coprinopsis cinerea (Coprinus cinereus).</title>
        <authorList>
            <person name="Stajich J.E."/>
            <person name="Wilke S.K."/>
            <person name="Ahren D."/>
            <person name="Au C.H."/>
            <person name="Birren B.W."/>
            <person name="Borodovsky M."/>
            <person name="Burns C."/>
            <person name="Canback B."/>
            <person name="Casselton L.A."/>
            <person name="Cheng C.K."/>
            <person name="Deng J."/>
            <person name="Dietrich F.S."/>
            <person name="Fargo D.C."/>
            <person name="Farman M.L."/>
            <person name="Gathman A.C."/>
            <person name="Goldberg J."/>
            <person name="Guigo R."/>
            <person name="Hoegger P.J."/>
            <person name="Hooker J.B."/>
            <person name="Huggins A."/>
            <person name="James T.Y."/>
            <person name="Kamada T."/>
            <person name="Kilaru S."/>
            <person name="Kodira C."/>
            <person name="Kues U."/>
            <person name="Kupfer D."/>
            <person name="Kwan H.S."/>
            <person name="Lomsadze A."/>
            <person name="Li W."/>
            <person name="Lilly W.W."/>
            <person name="Ma L.J."/>
            <person name="Mackey A.J."/>
            <person name="Manning G."/>
            <person name="Martin F."/>
            <person name="Muraguchi H."/>
            <person name="Natvig D.O."/>
            <person name="Palmerini H."/>
            <person name="Ramesh M.A."/>
            <person name="Rehmeyer C.J."/>
            <person name="Roe B.A."/>
            <person name="Shenoy N."/>
            <person name="Stanke M."/>
            <person name="Ter-Hovhannisyan V."/>
            <person name="Tunlid A."/>
            <person name="Velagapudi R."/>
            <person name="Vision T.J."/>
            <person name="Zeng Q."/>
            <person name="Zolan M.E."/>
            <person name="Pukkila P.J."/>
        </authorList>
    </citation>
    <scope>NUCLEOTIDE SEQUENCE [LARGE SCALE GENOMIC DNA]</scope>
    <source>
        <strain evidence="3">Okayama-7 / 130 / ATCC MYA-4618 / FGSC 9003</strain>
    </source>
</reference>
<dbReference type="HOGENOM" id="CLU_1547482_0_0_1"/>
<dbReference type="InParanoid" id="A8PFI1"/>
<organism evidence="2 3">
    <name type="scientific">Coprinopsis cinerea (strain Okayama-7 / 130 / ATCC MYA-4618 / FGSC 9003)</name>
    <name type="common">Inky cap fungus</name>
    <name type="synonym">Hormographiella aspergillata</name>
    <dbReference type="NCBI Taxonomy" id="240176"/>
    <lineage>
        <taxon>Eukaryota</taxon>
        <taxon>Fungi</taxon>
        <taxon>Dikarya</taxon>
        <taxon>Basidiomycota</taxon>
        <taxon>Agaricomycotina</taxon>
        <taxon>Agaricomycetes</taxon>
        <taxon>Agaricomycetidae</taxon>
        <taxon>Agaricales</taxon>
        <taxon>Agaricineae</taxon>
        <taxon>Psathyrellaceae</taxon>
        <taxon>Coprinopsis</taxon>
    </lineage>
</organism>
<comment type="caution">
    <text evidence="2">The sequence shown here is derived from an EMBL/GenBank/DDBJ whole genome shotgun (WGS) entry which is preliminary data.</text>
</comment>
<dbReference type="RefSeq" id="XP_001841068.2">
    <property type="nucleotide sequence ID" value="XM_001841016.2"/>
</dbReference>
<protein>
    <submittedName>
        <fullName evidence="2">Uncharacterized protein</fullName>
    </submittedName>
</protein>
<evidence type="ECO:0000313" key="2">
    <source>
        <dbReference type="EMBL" id="EAU80802.2"/>
    </source>
</evidence>
<evidence type="ECO:0000313" key="3">
    <source>
        <dbReference type="Proteomes" id="UP000001861"/>
    </source>
</evidence>
<gene>
    <name evidence="2" type="ORF">CC1G_04912</name>
</gene>
<keyword evidence="1" id="KW-0732">Signal</keyword>
<name>A8PFI1_COPC7</name>
<feature type="signal peptide" evidence="1">
    <location>
        <begin position="1"/>
        <end position="21"/>
    </location>
</feature>
<dbReference type="Proteomes" id="UP000001861">
    <property type="component" value="Unassembled WGS sequence"/>
</dbReference>
<keyword evidence="3" id="KW-1185">Reference proteome</keyword>
<dbReference type="EMBL" id="AACS02000002">
    <property type="protein sequence ID" value="EAU80802.2"/>
    <property type="molecule type" value="Genomic_DNA"/>
</dbReference>
<sequence>MASQIISLVLIAGVLASSTSAARIASEPFPTPTESDAPTTTTTTTIAITQSPTPTPCPPPGPIPCPPFPYCGTDGSYTHTITMIGTRCETCAACAPVSATRGVPIPAPGTTLGAGCTPPPSQGGDYPGIVICPSGQTTARTWTVTSFWPPESKTSWCKLAGCFDYEPTPTPEL</sequence>